<dbReference type="InterPro" id="IPR003719">
    <property type="entry name" value="Phenazine_PhzF-like"/>
</dbReference>
<dbReference type="RefSeq" id="WP_160919872.1">
    <property type="nucleotide sequence ID" value="NZ_WMEY01000004.1"/>
</dbReference>
<dbReference type="AlphaFoldDB" id="A0A845F122"/>
<evidence type="ECO:0008006" key="3">
    <source>
        <dbReference type="Google" id="ProtNLM"/>
    </source>
</evidence>
<dbReference type="GO" id="GO:0003824">
    <property type="term" value="F:catalytic activity"/>
    <property type="evidence" value="ECO:0007669"/>
    <property type="project" value="InterPro"/>
</dbReference>
<sequence length="120" mass="13317">MTTNSRTELKADFETHWKLCDDVGTSGFYPFAIDENRNVHARQFPKRAGYHEDPAGVAASALGAYLAVHQVFGLSGDGWKSYRVIQGVAMGRPSVIRSEVFIEDNEIRRTRIKGSAIVDS</sequence>
<gene>
    <name evidence="1" type="ORF">GLW07_13755</name>
</gene>
<evidence type="ECO:0000313" key="2">
    <source>
        <dbReference type="Proteomes" id="UP000447833"/>
    </source>
</evidence>
<name>A0A845F122_9BACL</name>
<dbReference type="SUPFAM" id="SSF54506">
    <property type="entry name" value="Diaminopimelate epimerase-like"/>
    <property type="match status" value="1"/>
</dbReference>
<dbReference type="Proteomes" id="UP000447833">
    <property type="component" value="Unassembled WGS sequence"/>
</dbReference>
<dbReference type="Pfam" id="PF02567">
    <property type="entry name" value="PhzC-PhzF"/>
    <property type="match status" value="1"/>
</dbReference>
<organism evidence="1 2">
    <name type="scientific">Guptibacillus hwajinpoensis</name>
    <dbReference type="NCBI Taxonomy" id="208199"/>
    <lineage>
        <taxon>Bacteria</taxon>
        <taxon>Bacillati</taxon>
        <taxon>Bacillota</taxon>
        <taxon>Bacilli</taxon>
        <taxon>Bacillales</taxon>
        <taxon>Guptibacillaceae</taxon>
        <taxon>Guptibacillus</taxon>
    </lineage>
</organism>
<dbReference type="Gene3D" id="3.10.310.10">
    <property type="entry name" value="Diaminopimelate Epimerase, Chain A, domain 1"/>
    <property type="match status" value="1"/>
</dbReference>
<evidence type="ECO:0000313" key="1">
    <source>
        <dbReference type="EMBL" id="MYL64417.1"/>
    </source>
</evidence>
<reference evidence="1 2" key="1">
    <citation type="submission" date="2019-11" db="EMBL/GenBank/DDBJ databases">
        <title>Genome sequences of 17 halophilic strains isolated from different environments.</title>
        <authorList>
            <person name="Furrow R.E."/>
        </authorList>
    </citation>
    <scope>NUCLEOTIDE SEQUENCE [LARGE SCALE GENOMIC DNA]</scope>
    <source>
        <strain evidence="1 2">22506_14_FS</strain>
    </source>
</reference>
<proteinExistence type="predicted"/>
<dbReference type="EMBL" id="WMEY01000004">
    <property type="protein sequence ID" value="MYL64417.1"/>
    <property type="molecule type" value="Genomic_DNA"/>
</dbReference>
<protein>
    <recommendedName>
        <fullName evidence="3">PhzF family phenazine biosynthesis protein</fullName>
    </recommendedName>
</protein>
<comment type="caution">
    <text evidence="1">The sequence shown here is derived from an EMBL/GenBank/DDBJ whole genome shotgun (WGS) entry which is preliminary data.</text>
</comment>
<accession>A0A845F122</accession>